<dbReference type="NCBIfam" id="NF010752">
    <property type="entry name" value="PRK14155.1"/>
    <property type="match status" value="1"/>
</dbReference>
<sequence>MTDETTPAEENIDPVLADAAADELEALRAENAALKDQAMRYAAEAENTRRRAEREANDARAYAIQKFARDLLGVADNLSRAMAAAPTEDADPTAVKNFVVGVQMTEKELQAAFERNGLKKVDPQRGEKFDPHLHQAMMEQPADDVPGGAVIQTMQSGYELFGRIVRPAMVVVAAKGSGQAASPPPAAGAQQPYAANDEDEAGGSVDTRA</sequence>
<organism evidence="9 10">
    <name type="scientific">Phenylobacterium terrae</name>
    <dbReference type="NCBI Taxonomy" id="2665495"/>
    <lineage>
        <taxon>Bacteria</taxon>
        <taxon>Pseudomonadati</taxon>
        <taxon>Pseudomonadota</taxon>
        <taxon>Alphaproteobacteria</taxon>
        <taxon>Caulobacterales</taxon>
        <taxon>Caulobacteraceae</taxon>
        <taxon>Phenylobacterium</taxon>
    </lineage>
</organism>
<evidence type="ECO:0000256" key="4">
    <source>
        <dbReference type="HAMAP-Rule" id="MF_01151"/>
    </source>
</evidence>
<comment type="similarity">
    <text evidence="1 4 6">Belongs to the GrpE family.</text>
</comment>
<evidence type="ECO:0000256" key="3">
    <source>
        <dbReference type="ARBA" id="ARBA00023186"/>
    </source>
</evidence>
<dbReference type="SUPFAM" id="SSF58014">
    <property type="entry name" value="Coiled-coil domain of nucleotide exchange factor GrpE"/>
    <property type="match status" value="1"/>
</dbReference>
<dbReference type="HAMAP" id="MF_01151">
    <property type="entry name" value="GrpE"/>
    <property type="match status" value="1"/>
</dbReference>
<evidence type="ECO:0000256" key="7">
    <source>
        <dbReference type="SAM" id="Coils"/>
    </source>
</evidence>
<feature type="region of interest" description="Disordered" evidence="8">
    <location>
        <begin position="175"/>
        <end position="209"/>
    </location>
</feature>
<protein>
    <recommendedName>
        <fullName evidence="4 5">Protein GrpE</fullName>
    </recommendedName>
    <alternativeName>
        <fullName evidence="4">HSP-70 cofactor</fullName>
    </alternativeName>
</protein>
<dbReference type="InterPro" id="IPR009012">
    <property type="entry name" value="GrpE_head"/>
</dbReference>
<keyword evidence="3 4" id="KW-0143">Chaperone</keyword>
<comment type="function">
    <text evidence="4 5">Participates actively in the response to hyperosmotic and heat shock by preventing the aggregation of stress-denatured proteins, in association with DnaK and GrpE. It is the nucleotide exchange factor for DnaK and may function as a thermosensor. Unfolded proteins bind initially to DnaJ; upon interaction with the DnaJ-bound protein, DnaK hydrolyzes its bound ATP, resulting in the formation of a stable complex. GrpE releases ADP from DnaK; ATP binding to DnaK triggers the release of the substrate protein, thus completing the reaction cycle. Several rounds of ATP-dependent interactions between DnaJ, DnaK and GrpE are required for fully efficient folding.</text>
</comment>
<evidence type="ECO:0000256" key="5">
    <source>
        <dbReference type="RuleBase" id="RU000639"/>
    </source>
</evidence>
<keyword evidence="2 4" id="KW-0346">Stress response</keyword>
<name>A0ABW4MZR9_9CAUL</name>
<evidence type="ECO:0000313" key="10">
    <source>
        <dbReference type="Proteomes" id="UP001597237"/>
    </source>
</evidence>
<accession>A0ABW4MZR9</accession>
<dbReference type="SUPFAM" id="SSF51064">
    <property type="entry name" value="Head domain of nucleotide exchange factor GrpE"/>
    <property type="match status" value="1"/>
</dbReference>
<keyword evidence="7" id="KW-0175">Coiled coil</keyword>
<dbReference type="RefSeq" id="WP_377284346.1">
    <property type="nucleotide sequence ID" value="NZ_JBHRSI010000015.1"/>
</dbReference>
<proteinExistence type="inferred from homology"/>
<dbReference type="Gene3D" id="3.90.20.20">
    <property type="match status" value="1"/>
</dbReference>
<evidence type="ECO:0000313" key="9">
    <source>
        <dbReference type="EMBL" id="MFD1783201.1"/>
    </source>
</evidence>
<evidence type="ECO:0000256" key="2">
    <source>
        <dbReference type="ARBA" id="ARBA00023016"/>
    </source>
</evidence>
<dbReference type="PROSITE" id="PS01071">
    <property type="entry name" value="GRPE"/>
    <property type="match status" value="1"/>
</dbReference>
<evidence type="ECO:0000256" key="1">
    <source>
        <dbReference type="ARBA" id="ARBA00009054"/>
    </source>
</evidence>
<dbReference type="PRINTS" id="PR00773">
    <property type="entry name" value="GRPEPROTEIN"/>
</dbReference>
<reference evidence="10" key="1">
    <citation type="journal article" date="2019" name="Int. J. Syst. Evol. Microbiol.">
        <title>The Global Catalogue of Microorganisms (GCM) 10K type strain sequencing project: providing services to taxonomists for standard genome sequencing and annotation.</title>
        <authorList>
            <consortium name="The Broad Institute Genomics Platform"/>
            <consortium name="The Broad Institute Genome Sequencing Center for Infectious Disease"/>
            <person name="Wu L."/>
            <person name="Ma J."/>
        </authorList>
    </citation>
    <scope>NUCLEOTIDE SEQUENCE [LARGE SCALE GENOMIC DNA]</scope>
    <source>
        <strain evidence="10">DFY28</strain>
    </source>
</reference>
<dbReference type="NCBIfam" id="NF010738">
    <property type="entry name" value="PRK14140.1"/>
    <property type="match status" value="1"/>
</dbReference>
<dbReference type="CDD" id="cd00446">
    <property type="entry name" value="GrpE"/>
    <property type="match status" value="1"/>
</dbReference>
<dbReference type="Gene3D" id="2.30.22.10">
    <property type="entry name" value="Head domain of nucleotide exchange factor GrpE"/>
    <property type="match status" value="1"/>
</dbReference>
<comment type="caution">
    <text evidence="9">The sequence shown here is derived from an EMBL/GenBank/DDBJ whole genome shotgun (WGS) entry which is preliminary data.</text>
</comment>
<dbReference type="Proteomes" id="UP001597237">
    <property type="component" value="Unassembled WGS sequence"/>
</dbReference>
<gene>
    <name evidence="4 9" type="primary">grpE</name>
    <name evidence="9" type="ORF">ACFSC0_07330</name>
</gene>
<feature type="compositionally biased region" description="Low complexity" evidence="8">
    <location>
        <begin position="175"/>
        <end position="195"/>
    </location>
</feature>
<dbReference type="EMBL" id="JBHUEY010000001">
    <property type="protein sequence ID" value="MFD1783201.1"/>
    <property type="molecule type" value="Genomic_DNA"/>
</dbReference>
<dbReference type="InterPro" id="IPR013805">
    <property type="entry name" value="GrpE_CC"/>
</dbReference>
<evidence type="ECO:0000256" key="8">
    <source>
        <dbReference type="SAM" id="MobiDB-lite"/>
    </source>
</evidence>
<keyword evidence="10" id="KW-1185">Reference proteome</keyword>
<dbReference type="PANTHER" id="PTHR21237">
    <property type="entry name" value="GRPE PROTEIN"/>
    <property type="match status" value="1"/>
</dbReference>
<dbReference type="PANTHER" id="PTHR21237:SF23">
    <property type="entry name" value="GRPE PROTEIN HOMOLOG, MITOCHONDRIAL"/>
    <property type="match status" value="1"/>
</dbReference>
<dbReference type="Pfam" id="PF01025">
    <property type="entry name" value="GrpE"/>
    <property type="match status" value="1"/>
</dbReference>
<comment type="subcellular location">
    <subcellularLocation>
        <location evidence="4">Cytoplasm</location>
    </subcellularLocation>
</comment>
<feature type="coiled-coil region" evidence="7">
    <location>
        <begin position="17"/>
        <end position="62"/>
    </location>
</feature>
<keyword evidence="4" id="KW-0963">Cytoplasm</keyword>
<comment type="subunit">
    <text evidence="4">Homodimer.</text>
</comment>
<dbReference type="InterPro" id="IPR000740">
    <property type="entry name" value="GrpE"/>
</dbReference>
<evidence type="ECO:0000256" key="6">
    <source>
        <dbReference type="RuleBase" id="RU004478"/>
    </source>
</evidence>